<dbReference type="InterPro" id="IPR030828">
    <property type="entry name" value="HTH_TyrR"/>
</dbReference>
<dbReference type="CDD" id="cd00130">
    <property type="entry name" value="PAS"/>
    <property type="match status" value="1"/>
</dbReference>
<dbReference type="SMART" id="SM00091">
    <property type="entry name" value="PAS"/>
    <property type="match status" value="1"/>
</dbReference>
<dbReference type="InterPro" id="IPR009057">
    <property type="entry name" value="Homeodomain-like_sf"/>
</dbReference>
<accession>A0AA45WNA3</accession>
<dbReference type="PROSITE" id="PS50045">
    <property type="entry name" value="SIGMA54_INTERACT_4"/>
    <property type="match status" value="1"/>
</dbReference>
<dbReference type="AlphaFoldDB" id="A0AA45WNA3"/>
<dbReference type="PROSITE" id="PS00675">
    <property type="entry name" value="SIGMA54_INTERACT_1"/>
    <property type="match status" value="1"/>
</dbReference>
<feature type="domain" description="Sigma-54 factor interaction" evidence="8">
    <location>
        <begin position="211"/>
        <end position="441"/>
    </location>
</feature>
<evidence type="ECO:0000256" key="4">
    <source>
        <dbReference type="ARBA" id="ARBA00023015"/>
    </source>
</evidence>
<dbReference type="RefSeq" id="WP_284724192.1">
    <property type="nucleotide sequence ID" value="NZ_FXTU01000003.1"/>
</dbReference>
<protein>
    <recommendedName>
        <fullName evidence="7">HTH-type transcriptional regulatory protein TyrR</fullName>
    </recommendedName>
</protein>
<dbReference type="Gene3D" id="3.30.450.20">
    <property type="entry name" value="PAS domain"/>
    <property type="match status" value="1"/>
</dbReference>
<dbReference type="InterPro" id="IPR003593">
    <property type="entry name" value="AAA+_ATPase"/>
</dbReference>
<dbReference type="FunFam" id="3.40.50.300:FF:000006">
    <property type="entry name" value="DNA-binding transcriptional regulator NtrC"/>
    <property type="match status" value="1"/>
</dbReference>
<evidence type="ECO:0000313" key="10">
    <source>
        <dbReference type="EMBL" id="SMP17380.1"/>
    </source>
</evidence>
<dbReference type="CDD" id="cd00009">
    <property type="entry name" value="AAA"/>
    <property type="match status" value="1"/>
</dbReference>
<evidence type="ECO:0000259" key="8">
    <source>
        <dbReference type="PROSITE" id="PS50045"/>
    </source>
</evidence>
<dbReference type="InterPro" id="IPR002912">
    <property type="entry name" value="ACT_dom"/>
</dbReference>
<evidence type="ECO:0000313" key="11">
    <source>
        <dbReference type="Proteomes" id="UP001157946"/>
    </source>
</evidence>
<keyword evidence="6" id="KW-0804">Transcription</keyword>
<dbReference type="EMBL" id="FXTU01000003">
    <property type="protein sequence ID" value="SMP17380.1"/>
    <property type="molecule type" value="Genomic_DNA"/>
</dbReference>
<dbReference type="GO" id="GO:0006355">
    <property type="term" value="P:regulation of DNA-templated transcription"/>
    <property type="evidence" value="ECO:0007669"/>
    <property type="project" value="InterPro"/>
</dbReference>
<evidence type="ECO:0000256" key="3">
    <source>
        <dbReference type="ARBA" id="ARBA00022840"/>
    </source>
</evidence>
<comment type="caution">
    <text evidence="10">The sequence shown here is derived from an EMBL/GenBank/DDBJ whole genome shotgun (WGS) entry which is preliminary data.</text>
</comment>
<dbReference type="PANTHER" id="PTHR32071">
    <property type="entry name" value="TRANSCRIPTIONAL REGULATORY PROTEIN"/>
    <property type="match status" value="1"/>
</dbReference>
<sequence length="516" mass="57786">METTTFEIETENRVGITHDVIGCFLCSNINIMRMEVKPHYIYIKIKSLEQRLHSRLISSIGEISGVRRIDVIPFLPSEGREDQMNTILGTVSEGMILLDQALRVQAVNRAARGMLPIPWDQLKGRPLADLWGRHIADCSQCLESGIEVLNKAVTIRRKTGETAHMVASYYPIRSETANRNQGIVIVIRDMKQISDLIQSVKSTGMVQFADIVHRSEEMARCIALAKRVARCDATIFLYGESGTGKELFARAIHYESLHADGPFVPVNCAAIPEALLESELFGYEAGAFTGAAKGGKKGLFEMAQGGTLFLDEVAELPLHLQAKLLHAVEERAVRRVGGDKRIPIDLRIIAATNRDLSAMVAQGRFRGDLYYRLHVIPIQLPPLRERKSDIPLLASHFVGKFRRLAGRPPLSLSSQAMHMLLTHDWPGNVRELRNVIERSVYLCLEEEKELKKVHIENKATSKGTTNAVGLKERMEAYEREIVAEALKRCQSVRQAARELGISHTALLRKVRKYGQS</sequence>
<dbReference type="Proteomes" id="UP001157946">
    <property type="component" value="Unassembled WGS sequence"/>
</dbReference>
<dbReference type="Gene3D" id="3.40.50.300">
    <property type="entry name" value="P-loop containing nucleotide triphosphate hydrolases"/>
    <property type="match status" value="1"/>
</dbReference>
<evidence type="ECO:0000256" key="7">
    <source>
        <dbReference type="ARBA" id="ARBA00029500"/>
    </source>
</evidence>
<keyword evidence="1" id="KW-0547">Nucleotide-binding</keyword>
<evidence type="ECO:0000256" key="2">
    <source>
        <dbReference type="ARBA" id="ARBA00022797"/>
    </source>
</evidence>
<dbReference type="Gene3D" id="3.30.70.260">
    <property type="match status" value="1"/>
</dbReference>
<dbReference type="SUPFAM" id="SSF46689">
    <property type="entry name" value="Homeodomain-like"/>
    <property type="match status" value="1"/>
</dbReference>
<organism evidence="10 11">
    <name type="scientific">Laceyella tengchongensis</name>
    <dbReference type="NCBI Taxonomy" id="574699"/>
    <lineage>
        <taxon>Bacteria</taxon>
        <taxon>Bacillati</taxon>
        <taxon>Bacillota</taxon>
        <taxon>Bacilli</taxon>
        <taxon>Bacillales</taxon>
        <taxon>Thermoactinomycetaceae</taxon>
        <taxon>Laceyella</taxon>
    </lineage>
</organism>
<dbReference type="InterPro" id="IPR025662">
    <property type="entry name" value="Sigma_54_int_dom_ATP-bd_1"/>
</dbReference>
<dbReference type="SUPFAM" id="SSF52540">
    <property type="entry name" value="P-loop containing nucleoside triphosphate hydrolases"/>
    <property type="match status" value="1"/>
</dbReference>
<dbReference type="InterPro" id="IPR058031">
    <property type="entry name" value="AAA_lid_NorR"/>
</dbReference>
<dbReference type="Gene3D" id="1.10.10.60">
    <property type="entry name" value="Homeodomain-like"/>
    <property type="match status" value="1"/>
</dbReference>
<dbReference type="Pfam" id="PF18024">
    <property type="entry name" value="HTH_50"/>
    <property type="match status" value="1"/>
</dbReference>
<reference evidence="10" key="1">
    <citation type="submission" date="2017-05" db="EMBL/GenBank/DDBJ databases">
        <authorList>
            <person name="Varghese N."/>
            <person name="Submissions S."/>
        </authorList>
    </citation>
    <scope>NUCLEOTIDE SEQUENCE</scope>
    <source>
        <strain evidence="10">DSM 45262</strain>
    </source>
</reference>
<dbReference type="Pfam" id="PF25601">
    <property type="entry name" value="AAA_lid_14"/>
    <property type="match status" value="1"/>
</dbReference>
<dbReference type="InterPro" id="IPR000014">
    <property type="entry name" value="PAS"/>
</dbReference>
<name>A0AA45WNA3_9BACL</name>
<keyword evidence="4" id="KW-0805">Transcription regulation</keyword>
<evidence type="ECO:0000256" key="5">
    <source>
        <dbReference type="ARBA" id="ARBA00023125"/>
    </source>
</evidence>
<evidence type="ECO:0000256" key="1">
    <source>
        <dbReference type="ARBA" id="ARBA00022741"/>
    </source>
</evidence>
<dbReference type="Pfam" id="PF00158">
    <property type="entry name" value="Sigma54_activat"/>
    <property type="match status" value="1"/>
</dbReference>
<dbReference type="Gene3D" id="1.10.8.60">
    <property type="match status" value="1"/>
</dbReference>
<gene>
    <name evidence="10" type="ORF">SAMN06265361_10362</name>
</gene>
<dbReference type="InterPro" id="IPR035965">
    <property type="entry name" value="PAS-like_dom_sf"/>
</dbReference>
<dbReference type="NCBIfam" id="TIGR04381">
    <property type="entry name" value="HTH_TypR"/>
    <property type="match status" value="1"/>
</dbReference>
<dbReference type="InterPro" id="IPR025944">
    <property type="entry name" value="Sigma_54_int_dom_CS"/>
</dbReference>
<dbReference type="PROSITE" id="PS51671">
    <property type="entry name" value="ACT"/>
    <property type="match status" value="1"/>
</dbReference>
<dbReference type="SMART" id="SM00382">
    <property type="entry name" value="AAA"/>
    <property type="match status" value="1"/>
</dbReference>
<dbReference type="Pfam" id="PF13426">
    <property type="entry name" value="PAS_9"/>
    <property type="match status" value="1"/>
</dbReference>
<dbReference type="PROSITE" id="PS00676">
    <property type="entry name" value="SIGMA54_INTERACT_2"/>
    <property type="match status" value="1"/>
</dbReference>
<dbReference type="InterPro" id="IPR002078">
    <property type="entry name" value="Sigma_54_int"/>
</dbReference>
<keyword evidence="11" id="KW-1185">Reference proteome</keyword>
<dbReference type="SUPFAM" id="SSF55785">
    <property type="entry name" value="PYP-like sensor domain (PAS domain)"/>
    <property type="match status" value="1"/>
</dbReference>
<dbReference type="PROSITE" id="PS00688">
    <property type="entry name" value="SIGMA54_INTERACT_3"/>
    <property type="match status" value="1"/>
</dbReference>
<dbReference type="InterPro" id="IPR025943">
    <property type="entry name" value="Sigma_54_int_dom_ATP-bd_2"/>
</dbReference>
<dbReference type="InterPro" id="IPR027417">
    <property type="entry name" value="P-loop_NTPase"/>
</dbReference>
<evidence type="ECO:0000256" key="6">
    <source>
        <dbReference type="ARBA" id="ARBA00023163"/>
    </source>
</evidence>
<feature type="domain" description="ACT" evidence="9">
    <location>
        <begin position="5"/>
        <end position="74"/>
    </location>
</feature>
<keyword evidence="5" id="KW-0238">DNA-binding</keyword>
<evidence type="ECO:0000259" key="9">
    <source>
        <dbReference type="PROSITE" id="PS51671"/>
    </source>
</evidence>
<dbReference type="GO" id="GO:0003677">
    <property type="term" value="F:DNA binding"/>
    <property type="evidence" value="ECO:0007669"/>
    <property type="project" value="UniProtKB-KW"/>
</dbReference>
<keyword evidence="3" id="KW-0067">ATP-binding</keyword>
<proteinExistence type="predicted"/>
<dbReference type="GO" id="GO:0005524">
    <property type="term" value="F:ATP binding"/>
    <property type="evidence" value="ECO:0007669"/>
    <property type="project" value="UniProtKB-KW"/>
</dbReference>
<keyword evidence="2" id="KW-0058">Aromatic hydrocarbons catabolism</keyword>
<dbReference type="NCBIfam" id="TIGR00229">
    <property type="entry name" value="sensory_box"/>
    <property type="match status" value="1"/>
</dbReference>